<name>A0A7J3JRD3_9CREN</name>
<evidence type="ECO:0000313" key="1">
    <source>
        <dbReference type="EMBL" id="HGQ18307.1"/>
    </source>
</evidence>
<gene>
    <name evidence="1" type="ORF">ENU30_04965</name>
</gene>
<proteinExistence type="predicted"/>
<reference evidence="1" key="1">
    <citation type="journal article" date="2020" name="mSystems">
        <title>Genome- and Community-Level Interaction Insights into Carbon Utilization and Element Cycling Functions of Hydrothermarchaeota in Hydrothermal Sediment.</title>
        <authorList>
            <person name="Zhou Z."/>
            <person name="Liu Y."/>
            <person name="Xu W."/>
            <person name="Pan J."/>
            <person name="Luo Z.H."/>
            <person name="Li M."/>
        </authorList>
    </citation>
    <scope>NUCLEOTIDE SEQUENCE [LARGE SCALE GENOMIC DNA]</scope>
    <source>
        <strain evidence="1">SpSt-657</strain>
    </source>
</reference>
<dbReference type="EMBL" id="DTBZ01000095">
    <property type="protein sequence ID" value="HGQ18307.1"/>
    <property type="molecule type" value="Genomic_DNA"/>
</dbReference>
<sequence>MTLELLNKILRGYIILKKNDVVEDATEDRIKKIEDDIISMANILTNIMLIGKQKQKKCLFFSGDEGICRYWRFDVEVPTLNLIKREDGYYVNTLQHPEFCAVCSYWREGVLK</sequence>
<dbReference type="AlphaFoldDB" id="A0A7J3JRD3"/>
<accession>A0A7J3JRD3</accession>
<comment type="caution">
    <text evidence="1">The sequence shown here is derived from an EMBL/GenBank/DDBJ whole genome shotgun (WGS) entry which is preliminary data.</text>
</comment>
<protein>
    <submittedName>
        <fullName evidence="1">Uncharacterized protein</fullName>
    </submittedName>
</protein>
<organism evidence="1">
    <name type="scientific">Ignisphaera aggregans</name>
    <dbReference type="NCBI Taxonomy" id="334771"/>
    <lineage>
        <taxon>Archaea</taxon>
        <taxon>Thermoproteota</taxon>
        <taxon>Thermoprotei</taxon>
        <taxon>Desulfurococcales</taxon>
        <taxon>Desulfurococcaceae</taxon>
        <taxon>Ignisphaera</taxon>
    </lineage>
</organism>